<accession>A0A7C5HD11</accession>
<name>A0A7C5HD11_9CHLB</name>
<dbReference type="Proteomes" id="UP000886058">
    <property type="component" value="Unassembled WGS sequence"/>
</dbReference>
<evidence type="ECO:0000313" key="1">
    <source>
        <dbReference type="EMBL" id="HHE31416.1"/>
    </source>
</evidence>
<organism evidence="2">
    <name type="scientific">Chlorobaculum parvum</name>
    <dbReference type="NCBI Taxonomy" id="274539"/>
    <lineage>
        <taxon>Bacteria</taxon>
        <taxon>Pseudomonadati</taxon>
        <taxon>Chlorobiota</taxon>
        <taxon>Chlorobiia</taxon>
        <taxon>Chlorobiales</taxon>
        <taxon>Chlorobiaceae</taxon>
        <taxon>Chlorobaculum</taxon>
    </lineage>
</organism>
<dbReference type="AlphaFoldDB" id="A0A7C5HD11"/>
<evidence type="ECO:0000313" key="2">
    <source>
        <dbReference type="EMBL" id="HHE32799.1"/>
    </source>
</evidence>
<protein>
    <submittedName>
        <fullName evidence="2">Uncharacterized protein</fullName>
    </submittedName>
</protein>
<gene>
    <name evidence="1" type="ORF">ENL07_01940</name>
    <name evidence="2" type="ORF">ENL07_09320</name>
</gene>
<comment type="caution">
    <text evidence="2">The sequence shown here is derived from an EMBL/GenBank/DDBJ whole genome shotgun (WGS) entry which is preliminary data.</text>
</comment>
<sequence>MNVRVPNVRRVKTLLNMGEILSESFLILIRLFDRFSSLHEGIIALPPVFDDRWFAALLKLFIQNSYDQSVGTES</sequence>
<proteinExistence type="predicted"/>
<dbReference type="EMBL" id="DRSQ01000201">
    <property type="protein sequence ID" value="HHE32799.1"/>
    <property type="molecule type" value="Genomic_DNA"/>
</dbReference>
<reference evidence="2" key="1">
    <citation type="journal article" date="2020" name="mSystems">
        <title>Genome- and Community-Level Interaction Insights into Carbon Utilization and Element Cycling Functions of Hydrothermarchaeota in Hydrothermal Sediment.</title>
        <authorList>
            <person name="Zhou Z."/>
            <person name="Liu Y."/>
            <person name="Xu W."/>
            <person name="Pan J."/>
            <person name="Luo Z.H."/>
            <person name="Li M."/>
        </authorList>
    </citation>
    <scope>NUCLEOTIDE SEQUENCE [LARGE SCALE GENOMIC DNA]</scope>
    <source>
        <strain evidence="2">HyVt-633</strain>
    </source>
</reference>
<dbReference type="EMBL" id="DRSQ01000043">
    <property type="protein sequence ID" value="HHE31416.1"/>
    <property type="molecule type" value="Genomic_DNA"/>
</dbReference>